<comment type="caution">
    <text evidence="2">The sequence shown here is derived from an EMBL/GenBank/DDBJ whole genome shotgun (WGS) entry which is preliminary data.</text>
</comment>
<protein>
    <submittedName>
        <fullName evidence="2">Negative elongation factor E</fullName>
    </submittedName>
</protein>
<accession>A0A8J4YQT3</accession>
<keyword evidence="3" id="KW-1185">Reference proteome</keyword>
<feature type="compositionally biased region" description="Low complexity" evidence="1">
    <location>
        <begin position="169"/>
        <end position="182"/>
    </location>
</feature>
<feature type="region of interest" description="Disordered" evidence="1">
    <location>
        <begin position="151"/>
        <end position="225"/>
    </location>
</feature>
<dbReference type="AlphaFoldDB" id="A0A8J4YQT3"/>
<proteinExistence type="predicted"/>
<reference evidence="2" key="1">
    <citation type="submission" date="2020-07" db="EMBL/GenBank/DDBJ databases">
        <title>The High-quality genome of the commercially important snow crab, Chionoecetes opilio.</title>
        <authorList>
            <person name="Jeong J.-H."/>
            <person name="Ryu S."/>
        </authorList>
    </citation>
    <scope>NUCLEOTIDE SEQUENCE</scope>
    <source>
        <strain evidence="2">MADBK_172401_WGS</strain>
        <tissue evidence="2">Digestive gland</tissue>
    </source>
</reference>
<sequence length="318" mass="35497">MNGSMVSGIQLKVSLARRQPVIDPINDASSSATWSTIGKGTWSLDDSRQISLLSGFYGLARPSPTKASYWYDKSESIYTHTVHPHMISSYTPTLNKTQSNKHFSFPERSVGRVIKTDPPPKTGFRTALSLPLVCNFAARPRLVSARLRPFGDESQHGADSFTCTTQSGPPARRFTTPTTRQRWSGPDAHPHDDRRRHRMTQQVVTGRRRESPAHTTQRPNGKCPVCPYDQSAPAGHTPYRSTVIAMLHDAKNFRRDWDARIVYSRWMSRGRRKRRPPCPCATVAPPPLTCPLGATGPHDVTARAVISQSGEGRYRLAR</sequence>
<keyword evidence="2" id="KW-0648">Protein biosynthesis</keyword>
<evidence type="ECO:0000313" key="3">
    <source>
        <dbReference type="Proteomes" id="UP000770661"/>
    </source>
</evidence>
<gene>
    <name evidence="2" type="primary">Nelf-E_1</name>
    <name evidence="2" type="ORF">GWK47_031779</name>
</gene>
<keyword evidence="2" id="KW-0251">Elongation factor</keyword>
<organism evidence="2 3">
    <name type="scientific">Chionoecetes opilio</name>
    <name type="common">Atlantic snow crab</name>
    <name type="synonym">Cancer opilio</name>
    <dbReference type="NCBI Taxonomy" id="41210"/>
    <lineage>
        <taxon>Eukaryota</taxon>
        <taxon>Metazoa</taxon>
        <taxon>Ecdysozoa</taxon>
        <taxon>Arthropoda</taxon>
        <taxon>Crustacea</taxon>
        <taxon>Multicrustacea</taxon>
        <taxon>Malacostraca</taxon>
        <taxon>Eumalacostraca</taxon>
        <taxon>Eucarida</taxon>
        <taxon>Decapoda</taxon>
        <taxon>Pleocyemata</taxon>
        <taxon>Brachyura</taxon>
        <taxon>Eubrachyura</taxon>
        <taxon>Majoidea</taxon>
        <taxon>Majidae</taxon>
        <taxon>Chionoecetes</taxon>
    </lineage>
</organism>
<dbReference type="GO" id="GO:0003746">
    <property type="term" value="F:translation elongation factor activity"/>
    <property type="evidence" value="ECO:0007669"/>
    <property type="project" value="UniProtKB-KW"/>
</dbReference>
<dbReference type="Proteomes" id="UP000770661">
    <property type="component" value="Unassembled WGS sequence"/>
</dbReference>
<dbReference type="OrthoDB" id="378874at2759"/>
<evidence type="ECO:0000313" key="2">
    <source>
        <dbReference type="EMBL" id="KAG0728786.1"/>
    </source>
</evidence>
<name>A0A8J4YQT3_CHIOP</name>
<dbReference type="EMBL" id="JACEEZ010001841">
    <property type="protein sequence ID" value="KAG0728786.1"/>
    <property type="molecule type" value="Genomic_DNA"/>
</dbReference>
<evidence type="ECO:0000256" key="1">
    <source>
        <dbReference type="SAM" id="MobiDB-lite"/>
    </source>
</evidence>